<dbReference type="EMBL" id="JAQJAN010000002">
    <property type="protein sequence ID" value="KAJ5738131.1"/>
    <property type="molecule type" value="Genomic_DNA"/>
</dbReference>
<dbReference type="AlphaFoldDB" id="A0AAD6HU56"/>
<protein>
    <recommendedName>
        <fullName evidence="7">Major facilitator superfamily (MFS) profile domain-containing protein</fullName>
    </recommendedName>
</protein>
<dbReference type="SUPFAM" id="SSF103473">
    <property type="entry name" value="MFS general substrate transporter"/>
    <property type="match status" value="1"/>
</dbReference>
<keyword evidence="5 6" id="KW-0472">Membrane</keyword>
<evidence type="ECO:0000256" key="4">
    <source>
        <dbReference type="ARBA" id="ARBA00022989"/>
    </source>
</evidence>
<reference evidence="8" key="2">
    <citation type="submission" date="2023-01" db="EMBL/GenBank/DDBJ databases">
        <authorList>
            <person name="Petersen C."/>
        </authorList>
    </citation>
    <scope>NUCLEOTIDE SEQUENCE</scope>
    <source>
        <strain evidence="8">IBT 17514</strain>
    </source>
</reference>
<evidence type="ECO:0000256" key="3">
    <source>
        <dbReference type="ARBA" id="ARBA00022692"/>
    </source>
</evidence>
<dbReference type="Gene3D" id="1.20.1250.20">
    <property type="entry name" value="MFS general substrate transporter like domains"/>
    <property type="match status" value="1"/>
</dbReference>
<dbReference type="InterPro" id="IPR036259">
    <property type="entry name" value="MFS_trans_sf"/>
</dbReference>
<dbReference type="Pfam" id="PF00083">
    <property type="entry name" value="Sugar_tr"/>
    <property type="match status" value="1"/>
</dbReference>
<dbReference type="PROSITE" id="PS50850">
    <property type="entry name" value="MFS"/>
    <property type="match status" value="1"/>
</dbReference>
<dbReference type="PROSITE" id="PS00217">
    <property type="entry name" value="SUGAR_TRANSPORT_2"/>
    <property type="match status" value="1"/>
</dbReference>
<comment type="similarity">
    <text evidence="2">Belongs to the major facilitator superfamily. Sugar transporter (TC 2.A.1.1) family.</text>
</comment>
<comment type="subcellular location">
    <subcellularLocation>
        <location evidence="1">Membrane</location>
        <topology evidence="1">Multi-pass membrane protein</topology>
    </subcellularLocation>
</comment>
<evidence type="ECO:0000256" key="5">
    <source>
        <dbReference type="ARBA" id="ARBA00023136"/>
    </source>
</evidence>
<dbReference type="GO" id="GO:0005351">
    <property type="term" value="F:carbohydrate:proton symporter activity"/>
    <property type="evidence" value="ECO:0007669"/>
    <property type="project" value="TreeGrafter"/>
</dbReference>
<feature type="transmembrane region" description="Helical" evidence="6">
    <location>
        <begin position="388"/>
        <end position="408"/>
    </location>
</feature>
<name>A0AAD6HU56_9EURO</name>
<feature type="transmembrane region" description="Helical" evidence="6">
    <location>
        <begin position="494"/>
        <end position="513"/>
    </location>
</feature>
<feature type="transmembrane region" description="Helical" evidence="6">
    <location>
        <begin position="169"/>
        <end position="189"/>
    </location>
</feature>
<comment type="caution">
    <text evidence="8">The sequence shown here is derived from an EMBL/GenBank/DDBJ whole genome shotgun (WGS) entry which is preliminary data.</text>
</comment>
<feature type="transmembrane region" description="Helical" evidence="6">
    <location>
        <begin position="138"/>
        <end position="157"/>
    </location>
</feature>
<keyword evidence="9" id="KW-1185">Reference proteome</keyword>
<feature type="transmembrane region" description="Helical" evidence="6">
    <location>
        <begin position="459"/>
        <end position="482"/>
    </location>
</feature>
<feature type="transmembrane region" description="Helical" evidence="6">
    <location>
        <begin position="57"/>
        <end position="82"/>
    </location>
</feature>
<dbReference type="GO" id="GO:0016020">
    <property type="term" value="C:membrane"/>
    <property type="evidence" value="ECO:0007669"/>
    <property type="project" value="UniProtKB-SubCell"/>
</dbReference>
<feature type="domain" description="Major facilitator superfamily (MFS) profile" evidence="7">
    <location>
        <begin position="60"/>
        <end position="517"/>
    </location>
</feature>
<dbReference type="Proteomes" id="UP001215712">
    <property type="component" value="Unassembled WGS sequence"/>
</dbReference>
<evidence type="ECO:0000313" key="9">
    <source>
        <dbReference type="Proteomes" id="UP001215712"/>
    </source>
</evidence>
<dbReference type="PANTHER" id="PTHR48022">
    <property type="entry name" value="PLASTIDIC GLUCOSE TRANSPORTER 4"/>
    <property type="match status" value="1"/>
</dbReference>
<evidence type="ECO:0000256" key="6">
    <source>
        <dbReference type="SAM" id="Phobius"/>
    </source>
</evidence>
<dbReference type="InterPro" id="IPR020846">
    <property type="entry name" value="MFS_dom"/>
</dbReference>
<accession>A0AAD6HU56</accession>
<gene>
    <name evidence="8" type="ORF">N7493_001286</name>
</gene>
<keyword evidence="4 6" id="KW-1133">Transmembrane helix</keyword>
<sequence>MEDQKQGFSHVEQLAHVDTSTEADVNIKKVDNLLIAHDHLFSEGRPKWEVLKENKKAMAVILILLIGMIVGGTDGTVTNALVGSQSFCKLMQGGYKDSSGKYAITAKTNTIWSAVNTPCQVISVPLAGLVIDRIGRRFTMWIGLSILIVAGAVQLAAQSWRTFCIVKVLYGLAGGFTQVSSITFVSEIAPRELRGLLMAIVPLMTTTGITLAAFITFYSNEKYPSPDDNLGYRIPEIVVLVLPVFIFILQAFFLVETPYFLLLSGKSEQAEGNMRKLYPGRTDEQYAIQFAEYEYVLLKESEKKELEAGSTFWDCLKGTDRRRTFCAMLPQMSQSFCGQSLISTQATYFFTLAGQTNSLRSSTISHCIGIIGYLVASGLLEVRSLGHFRMLVIGQFIMVTAMLILAVLTTKFATPYSLPVADVILFCICFAVFGSAVGPGAAGWAYIGESSSARLRGKTSMWGVFGNTLIGASMSTAIPYMLVDSPTGLGVNGVGFFFFAFGVTMIIITVIWLPDYSGLSYAQIDELFLKRTPARRFRSSPTTGEYGWGIVVDDGGSKAVLH</sequence>
<dbReference type="InterPro" id="IPR005828">
    <property type="entry name" value="MFS_sugar_transport-like"/>
</dbReference>
<evidence type="ECO:0000256" key="2">
    <source>
        <dbReference type="ARBA" id="ARBA00010992"/>
    </source>
</evidence>
<organism evidence="8 9">
    <name type="scientific">Penicillium malachiteum</name>
    <dbReference type="NCBI Taxonomy" id="1324776"/>
    <lineage>
        <taxon>Eukaryota</taxon>
        <taxon>Fungi</taxon>
        <taxon>Dikarya</taxon>
        <taxon>Ascomycota</taxon>
        <taxon>Pezizomycotina</taxon>
        <taxon>Eurotiomycetes</taxon>
        <taxon>Eurotiomycetidae</taxon>
        <taxon>Eurotiales</taxon>
        <taxon>Aspergillaceae</taxon>
        <taxon>Penicillium</taxon>
    </lineage>
</organism>
<evidence type="ECO:0000256" key="1">
    <source>
        <dbReference type="ARBA" id="ARBA00004141"/>
    </source>
</evidence>
<dbReference type="PROSITE" id="PS00216">
    <property type="entry name" value="SUGAR_TRANSPORT_1"/>
    <property type="match status" value="1"/>
</dbReference>
<feature type="transmembrane region" description="Helical" evidence="6">
    <location>
        <begin position="423"/>
        <end position="447"/>
    </location>
</feature>
<dbReference type="PANTHER" id="PTHR48022:SF5">
    <property type="entry name" value="ALPHA-GLUCOSIDES PERMEASE MPH2-RELATED"/>
    <property type="match status" value="1"/>
</dbReference>
<evidence type="ECO:0000259" key="7">
    <source>
        <dbReference type="PROSITE" id="PS50850"/>
    </source>
</evidence>
<dbReference type="InterPro" id="IPR050360">
    <property type="entry name" value="MFS_Sugar_Transporters"/>
</dbReference>
<evidence type="ECO:0000313" key="8">
    <source>
        <dbReference type="EMBL" id="KAJ5738131.1"/>
    </source>
</evidence>
<dbReference type="InterPro" id="IPR005829">
    <property type="entry name" value="Sugar_transporter_CS"/>
</dbReference>
<keyword evidence="3 6" id="KW-0812">Transmembrane</keyword>
<feature type="transmembrane region" description="Helical" evidence="6">
    <location>
        <begin position="196"/>
        <end position="217"/>
    </location>
</feature>
<reference evidence="8" key="1">
    <citation type="journal article" date="2023" name="IMA Fungus">
        <title>Comparative genomic study of the Penicillium genus elucidates a diverse pangenome and 15 lateral gene transfer events.</title>
        <authorList>
            <person name="Petersen C."/>
            <person name="Sorensen T."/>
            <person name="Nielsen M.R."/>
            <person name="Sondergaard T.E."/>
            <person name="Sorensen J.L."/>
            <person name="Fitzpatrick D.A."/>
            <person name="Frisvad J.C."/>
            <person name="Nielsen K.L."/>
        </authorList>
    </citation>
    <scope>NUCLEOTIDE SEQUENCE</scope>
    <source>
        <strain evidence="8">IBT 17514</strain>
    </source>
</reference>
<feature type="transmembrane region" description="Helical" evidence="6">
    <location>
        <begin position="237"/>
        <end position="255"/>
    </location>
</feature>
<proteinExistence type="inferred from homology"/>